<sequence>MAARIFCRDLCAERGEPASGLGPSSKSYVLLHWPRGDWRVPRIKSKNMPEGLGQAILAANAAGIHVALVDGDDIGFTHQDIVRDHVTPEEAEQLLLHIAGGGVLDGTHDPRLTIVCCTDGKQDPCCARYGFATWKALRQAADPSRFRILQSTHLGGCRFAASLVVLPQRARYSRLEPSQVGEFLSCLEQGTPYLPAYRGNPSYDAPTQTAEIALLEWAGQRGITGELTLHKTESEISSPEQVHFRATIGMQRANVTVERPEFAVNTRCVTIGEPEGTKNVVRWVATSVLAED</sequence>
<dbReference type="AlphaFoldDB" id="A0A822V8B5"/>
<accession>A0A822V8B5</accession>
<dbReference type="RefSeq" id="WP_153463928.1">
    <property type="nucleotide sequence ID" value="NZ_LMVK01000052.1"/>
</dbReference>
<dbReference type="InterPro" id="IPR009737">
    <property type="entry name" value="Aim32/Apd1-like"/>
</dbReference>
<gene>
    <name evidence="1" type="ORF">AGR4A_pAt10213</name>
</gene>
<dbReference type="EMBL" id="FCNL01000040">
    <property type="protein sequence ID" value="CVI24615.1"/>
    <property type="molecule type" value="Genomic_DNA"/>
</dbReference>
<organism evidence="1 2">
    <name type="scientific">Agrobacterium tumefaciens str. B6</name>
    <dbReference type="NCBI Taxonomy" id="1183423"/>
    <lineage>
        <taxon>Bacteria</taxon>
        <taxon>Pseudomonadati</taxon>
        <taxon>Pseudomonadota</taxon>
        <taxon>Alphaproteobacteria</taxon>
        <taxon>Hyphomicrobiales</taxon>
        <taxon>Rhizobiaceae</taxon>
        <taxon>Rhizobium/Agrobacterium group</taxon>
        <taxon>Agrobacterium</taxon>
        <taxon>Agrobacterium tumefaciens complex</taxon>
    </lineage>
</organism>
<name>A0A822V8B5_AGRTU</name>
<dbReference type="Pfam" id="PF06999">
    <property type="entry name" value="Suc_Fer-like"/>
    <property type="match status" value="1"/>
</dbReference>
<evidence type="ECO:0000313" key="2">
    <source>
        <dbReference type="Proteomes" id="UP000192074"/>
    </source>
</evidence>
<comment type="caution">
    <text evidence="1">The sequence shown here is derived from an EMBL/GenBank/DDBJ whole genome shotgun (WGS) entry which is preliminary data.</text>
</comment>
<reference evidence="1 2" key="1">
    <citation type="submission" date="2016-01" db="EMBL/GenBank/DDBJ databases">
        <authorList>
            <person name="Regsiter A."/>
            <person name="william w."/>
        </authorList>
    </citation>
    <scope>NUCLEOTIDE SEQUENCE [LARGE SCALE GENOMIC DNA]</scope>
    <source>
        <strain evidence="1 2">B6</strain>
    </source>
</reference>
<dbReference type="InterPro" id="IPR036249">
    <property type="entry name" value="Thioredoxin-like_sf"/>
</dbReference>
<dbReference type="SUPFAM" id="SSF52833">
    <property type="entry name" value="Thioredoxin-like"/>
    <property type="match status" value="1"/>
</dbReference>
<evidence type="ECO:0008006" key="3">
    <source>
        <dbReference type="Google" id="ProtNLM"/>
    </source>
</evidence>
<evidence type="ECO:0000313" key="1">
    <source>
        <dbReference type="EMBL" id="CVI24615.1"/>
    </source>
</evidence>
<dbReference type="Gene3D" id="3.40.30.10">
    <property type="entry name" value="Glutaredoxin"/>
    <property type="match status" value="1"/>
</dbReference>
<protein>
    <recommendedName>
        <fullName evidence="3">Sucrase ferredoxin</fullName>
    </recommendedName>
</protein>
<dbReference type="Proteomes" id="UP000192074">
    <property type="component" value="Unassembled WGS sequence"/>
</dbReference>
<proteinExistence type="predicted"/>